<feature type="domain" description="6-phosphogluconate dehydrogenase NADP-binding" evidence="3">
    <location>
        <begin position="9"/>
        <end position="157"/>
    </location>
</feature>
<evidence type="ECO:0000259" key="4">
    <source>
        <dbReference type="Pfam" id="PF21761"/>
    </source>
</evidence>
<dbReference type="PANTHER" id="PTHR43580">
    <property type="entry name" value="OXIDOREDUCTASE GLYR1-RELATED"/>
    <property type="match status" value="1"/>
</dbReference>
<dbReference type="Pfam" id="PF21761">
    <property type="entry name" value="RedAm-like_C"/>
    <property type="match status" value="1"/>
</dbReference>
<evidence type="ECO:0000256" key="1">
    <source>
        <dbReference type="ARBA" id="ARBA00009080"/>
    </source>
</evidence>
<protein>
    <submittedName>
        <fullName evidence="5">3-hydroxyisobutyrate dehydrogenase</fullName>
    </submittedName>
</protein>
<dbReference type="InterPro" id="IPR006115">
    <property type="entry name" value="6PGDH_NADP-bd"/>
</dbReference>
<dbReference type="InterPro" id="IPR048666">
    <property type="entry name" value="RedAm-like_C"/>
</dbReference>
<dbReference type="InterPro" id="IPR051265">
    <property type="entry name" value="HIBADH-related_NP60_sf"/>
</dbReference>
<reference evidence="5 6" key="1">
    <citation type="submission" date="2016-11" db="EMBL/GenBank/DDBJ databases">
        <authorList>
            <person name="Jaros S."/>
            <person name="Januszkiewicz K."/>
            <person name="Wedrychowicz H."/>
        </authorList>
    </citation>
    <scope>NUCLEOTIDE SEQUENCE [LARGE SCALE GENOMIC DNA]</scope>
    <source>
        <strain evidence="5 6">DSM 44523</strain>
    </source>
</reference>
<evidence type="ECO:0000256" key="2">
    <source>
        <dbReference type="ARBA" id="ARBA00023002"/>
    </source>
</evidence>
<dbReference type="GO" id="GO:0000785">
    <property type="term" value="C:chromatin"/>
    <property type="evidence" value="ECO:0007669"/>
    <property type="project" value="TreeGrafter"/>
</dbReference>
<comment type="similarity">
    <text evidence="1">Belongs to the HIBADH-related family.</text>
</comment>
<organism evidence="5 6">
    <name type="scientific">Streptoalloteichus hindustanus</name>
    <dbReference type="NCBI Taxonomy" id="2017"/>
    <lineage>
        <taxon>Bacteria</taxon>
        <taxon>Bacillati</taxon>
        <taxon>Actinomycetota</taxon>
        <taxon>Actinomycetes</taxon>
        <taxon>Pseudonocardiales</taxon>
        <taxon>Pseudonocardiaceae</taxon>
        <taxon>Streptoalloteichus</taxon>
    </lineage>
</organism>
<name>A0A1M5FCG7_STRHI</name>
<sequence length="292" mass="29581">MSSPTKTAVTILGLGNLGQALVATLLRAGHPTTVWNRSPGRAEALVAQGASEAATLAEAVAASPLVIVSVLDTAAARQVLGAATEALPGRAVVNVTSGTPEVARELAALAAEHGADYLDGAIYAVPQTIGTADSTINYSGAAAVHQKWGQQLDVLGRGTYLGADPGLASVYDLAILGGMYGMLGGFLHAAAMADAAGVRAGELTPMLVSWLIGCMPALTEFAAEIDARDYTTSMSNLDINQAGLANIVDASAAQGVDTGILAPLRKLVDEQVAAGHGAASLARVFEVLRRQA</sequence>
<gene>
    <name evidence="5" type="ORF">SAMN05444320_105373</name>
</gene>
<dbReference type="GO" id="GO:0016491">
    <property type="term" value="F:oxidoreductase activity"/>
    <property type="evidence" value="ECO:0007669"/>
    <property type="project" value="UniProtKB-KW"/>
</dbReference>
<dbReference type="EMBL" id="FQVN01000005">
    <property type="protein sequence ID" value="SHF89196.1"/>
    <property type="molecule type" value="Genomic_DNA"/>
</dbReference>
<dbReference type="SUPFAM" id="SSF51735">
    <property type="entry name" value="NAD(P)-binding Rossmann-fold domains"/>
    <property type="match status" value="1"/>
</dbReference>
<evidence type="ECO:0000313" key="6">
    <source>
        <dbReference type="Proteomes" id="UP000184501"/>
    </source>
</evidence>
<dbReference type="GO" id="GO:0031491">
    <property type="term" value="F:nucleosome binding"/>
    <property type="evidence" value="ECO:0007669"/>
    <property type="project" value="TreeGrafter"/>
</dbReference>
<dbReference type="OrthoDB" id="9135493at2"/>
<keyword evidence="2" id="KW-0560">Oxidoreductase</keyword>
<dbReference type="Gene3D" id="1.10.1040.10">
    <property type="entry name" value="N-(1-d-carboxylethyl)-l-norvaline Dehydrogenase, domain 2"/>
    <property type="match status" value="1"/>
</dbReference>
<feature type="domain" description="NADPH-dependent reductive aminase-like C-terminal" evidence="4">
    <location>
        <begin position="164"/>
        <end position="290"/>
    </location>
</feature>
<dbReference type="GO" id="GO:0050661">
    <property type="term" value="F:NADP binding"/>
    <property type="evidence" value="ECO:0007669"/>
    <property type="project" value="InterPro"/>
</dbReference>
<dbReference type="RefSeq" id="WP_073484516.1">
    <property type="nucleotide sequence ID" value="NZ_FQVN01000005.1"/>
</dbReference>
<evidence type="ECO:0000259" key="3">
    <source>
        <dbReference type="Pfam" id="PF03446"/>
    </source>
</evidence>
<dbReference type="Proteomes" id="UP000184501">
    <property type="component" value="Unassembled WGS sequence"/>
</dbReference>
<evidence type="ECO:0000313" key="5">
    <source>
        <dbReference type="EMBL" id="SHF89196.1"/>
    </source>
</evidence>
<dbReference type="InterPro" id="IPR036291">
    <property type="entry name" value="NAD(P)-bd_dom_sf"/>
</dbReference>
<dbReference type="AlphaFoldDB" id="A0A1M5FCG7"/>
<accession>A0A1M5FCG7</accession>
<dbReference type="PIRSF" id="PIRSF000103">
    <property type="entry name" value="HIBADH"/>
    <property type="match status" value="1"/>
</dbReference>
<proteinExistence type="inferred from homology"/>
<dbReference type="Pfam" id="PF03446">
    <property type="entry name" value="NAD_binding_2"/>
    <property type="match status" value="1"/>
</dbReference>
<dbReference type="PANTHER" id="PTHR43580:SF2">
    <property type="entry name" value="CYTOKINE-LIKE NUCLEAR FACTOR N-PAC"/>
    <property type="match status" value="1"/>
</dbReference>
<dbReference type="Gene3D" id="3.40.50.720">
    <property type="entry name" value="NAD(P)-binding Rossmann-like Domain"/>
    <property type="match status" value="1"/>
</dbReference>
<dbReference type="GO" id="GO:0003677">
    <property type="term" value="F:DNA binding"/>
    <property type="evidence" value="ECO:0007669"/>
    <property type="project" value="TreeGrafter"/>
</dbReference>
<dbReference type="InterPro" id="IPR015815">
    <property type="entry name" value="HIBADH-related"/>
</dbReference>
<dbReference type="GO" id="GO:0140673">
    <property type="term" value="P:transcription elongation-coupled chromatin remodeling"/>
    <property type="evidence" value="ECO:0007669"/>
    <property type="project" value="TreeGrafter"/>
</dbReference>
<dbReference type="InterPro" id="IPR013328">
    <property type="entry name" value="6PGD_dom2"/>
</dbReference>
<keyword evidence="6" id="KW-1185">Reference proteome</keyword>
<dbReference type="STRING" id="2017.SAMN05444320_105373"/>